<sequence length="146" mass="17021">MKEIIRRKLFSTFVAWGFFAIYSGLYTVYEILHLEPYSLTPDDLLWFWIYAAIISALVILGIGIPVSLLSDWVTRNNPPFRRFIAFLIHAGFMIALMFAIMLDSGVGYTEAGYRMVSIQAFMYLMIAIVFWMADEYYRKRKRGCVL</sequence>
<dbReference type="Proteomes" id="UP001185012">
    <property type="component" value="Unassembled WGS sequence"/>
</dbReference>
<organism evidence="2 3">
    <name type="scientific">Desmospora profundinema</name>
    <dbReference type="NCBI Taxonomy" id="1571184"/>
    <lineage>
        <taxon>Bacteria</taxon>
        <taxon>Bacillati</taxon>
        <taxon>Bacillota</taxon>
        <taxon>Bacilli</taxon>
        <taxon>Bacillales</taxon>
        <taxon>Thermoactinomycetaceae</taxon>
        <taxon>Desmospora</taxon>
    </lineage>
</organism>
<feature type="transmembrane region" description="Helical" evidence="1">
    <location>
        <begin position="44"/>
        <end position="68"/>
    </location>
</feature>
<feature type="transmembrane region" description="Helical" evidence="1">
    <location>
        <begin position="113"/>
        <end position="133"/>
    </location>
</feature>
<reference evidence="2 3" key="1">
    <citation type="submission" date="2023-07" db="EMBL/GenBank/DDBJ databases">
        <title>Genomic Encyclopedia of Type Strains, Phase IV (KMG-IV): sequencing the most valuable type-strain genomes for metagenomic binning, comparative biology and taxonomic classification.</title>
        <authorList>
            <person name="Goeker M."/>
        </authorList>
    </citation>
    <scope>NUCLEOTIDE SEQUENCE [LARGE SCALE GENOMIC DNA]</scope>
    <source>
        <strain evidence="2 3">DSM 45903</strain>
    </source>
</reference>
<dbReference type="EMBL" id="JAVDQG010000002">
    <property type="protein sequence ID" value="MDR6225175.1"/>
    <property type="molecule type" value="Genomic_DNA"/>
</dbReference>
<keyword evidence="1" id="KW-1133">Transmembrane helix</keyword>
<proteinExistence type="predicted"/>
<feature type="transmembrane region" description="Helical" evidence="1">
    <location>
        <begin position="80"/>
        <end position="101"/>
    </location>
</feature>
<evidence type="ECO:0000313" key="2">
    <source>
        <dbReference type="EMBL" id="MDR6225175.1"/>
    </source>
</evidence>
<keyword evidence="3" id="KW-1185">Reference proteome</keyword>
<accession>A0ABU1IN13</accession>
<protein>
    <submittedName>
        <fullName evidence="2">Uncharacterized protein</fullName>
    </submittedName>
</protein>
<evidence type="ECO:0000313" key="3">
    <source>
        <dbReference type="Proteomes" id="UP001185012"/>
    </source>
</evidence>
<gene>
    <name evidence="2" type="ORF">JOE21_001166</name>
</gene>
<feature type="transmembrane region" description="Helical" evidence="1">
    <location>
        <begin position="12"/>
        <end position="32"/>
    </location>
</feature>
<comment type="caution">
    <text evidence="2">The sequence shown here is derived from an EMBL/GenBank/DDBJ whole genome shotgun (WGS) entry which is preliminary data.</text>
</comment>
<keyword evidence="1" id="KW-0812">Transmembrane</keyword>
<keyword evidence="1" id="KW-0472">Membrane</keyword>
<evidence type="ECO:0000256" key="1">
    <source>
        <dbReference type="SAM" id="Phobius"/>
    </source>
</evidence>
<name>A0ABU1IN13_9BACL</name>